<dbReference type="CDD" id="cd16917">
    <property type="entry name" value="HATPase_UhpB-NarQ-NarX-like"/>
    <property type="match status" value="1"/>
</dbReference>
<dbReference type="AlphaFoldDB" id="E1R2R2"/>
<feature type="domain" description="Histidine kinase/HSP90-like ATPase" evidence="4">
    <location>
        <begin position="686"/>
        <end position="778"/>
    </location>
</feature>
<accession>E1R2R2</accession>
<reference evidence="5 6" key="1">
    <citation type="journal article" date="2010" name="Stand. Genomic Sci.">
        <title>Complete genome sequence of Spirochaeta smaragdinae type strain (SEBR 4228).</title>
        <authorList>
            <person name="Mavromatis K."/>
            <person name="Yasawong M."/>
            <person name="Chertkov O."/>
            <person name="Lapidus A."/>
            <person name="Lucas S."/>
            <person name="Nolan M."/>
            <person name="Del Rio T.G."/>
            <person name="Tice H."/>
            <person name="Cheng J.F."/>
            <person name="Pitluck S."/>
            <person name="Liolios K."/>
            <person name="Ivanova N."/>
            <person name="Tapia R."/>
            <person name="Han C."/>
            <person name="Bruce D."/>
            <person name="Goodwin L."/>
            <person name="Pati A."/>
            <person name="Chen A."/>
            <person name="Palaniappan K."/>
            <person name="Land M."/>
            <person name="Hauser L."/>
            <person name="Chang Y.J."/>
            <person name="Jeffries C.D."/>
            <person name="Detter J.C."/>
            <person name="Rohde M."/>
            <person name="Brambilla E."/>
            <person name="Spring S."/>
            <person name="Goker M."/>
            <person name="Sikorski J."/>
            <person name="Woyke T."/>
            <person name="Bristow J."/>
            <person name="Eisen J.A."/>
            <person name="Markowitz V."/>
            <person name="Hugenholtz P."/>
            <person name="Klenk H.P."/>
            <person name="Kyrpides N.C."/>
        </authorList>
    </citation>
    <scope>NUCLEOTIDE SEQUENCE [LARGE SCALE GENOMIC DNA]</scope>
    <source>
        <strain evidence="6">DSM 11293 / JCM 15392 / SEBR 4228</strain>
    </source>
</reference>
<evidence type="ECO:0000256" key="3">
    <source>
        <dbReference type="ARBA" id="ARBA00023163"/>
    </source>
</evidence>
<dbReference type="GO" id="GO:0000976">
    <property type="term" value="F:transcription cis-regulatory region binding"/>
    <property type="evidence" value="ECO:0007669"/>
    <property type="project" value="TreeGrafter"/>
</dbReference>
<name>E1R2R2_SEDSS</name>
<keyword evidence="3" id="KW-0804">Transcription</keyword>
<dbReference type="InterPro" id="IPR011712">
    <property type="entry name" value="Sig_transdc_His_kin_sub3_dim/P"/>
</dbReference>
<dbReference type="SMART" id="SM00387">
    <property type="entry name" value="HATPase_c"/>
    <property type="match status" value="1"/>
</dbReference>
<organism evidence="5 6">
    <name type="scientific">Sediminispirochaeta smaragdinae (strain DSM 11293 / JCM 15392 / SEBR 4228)</name>
    <name type="common">Spirochaeta smaragdinae</name>
    <dbReference type="NCBI Taxonomy" id="573413"/>
    <lineage>
        <taxon>Bacteria</taxon>
        <taxon>Pseudomonadati</taxon>
        <taxon>Spirochaetota</taxon>
        <taxon>Spirochaetia</taxon>
        <taxon>Spirochaetales</taxon>
        <taxon>Spirochaetaceae</taxon>
        <taxon>Sediminispirochaeta</taxon>
    </lineage>
</organism>
<dbReference type="Gene3D" id="3.30.565.10">
    <property type="entry name" value="Histidine kinase-like ATPase, C-terminal domain"/>
    <property type="match status" value="1"/>
</dbReference>
<keyword evidence="6" id="KW-1185">Reference proteome</keyword>
<dbReference type="Pfam" id="PF13377">
    <property type="entry name" value="Peripla_BP_3"/>
    <property type="match status" value="1"/>
</dbReference>
<evidence type="ECO:0000313" key="6">
    <source>
        <dbReference type="Proteomes" id="UP000002318"/>
    </source>
</evidence>
<keyword evidence="5" id="KW-0067">ATP-binding</keyword>
<dbReference type="InterPro" id="IPR046335">
    <property type="entry name" value="LacI/GalR-like_sensor"/>
</dbReference>
<evidence type="ECO:0000259" key="4">
    <source>
        <dbReference type="SMART" id="SM00387"/>
    </source>
</evidence>
<dbReference type="STRING" id="573413.Spirs_1217"/>
<dbReference type="GO" id="GO:0003700">
    <property type="term" value="F:DNA-binding transcription factor activity"/>
    <property type="evidence" value="ECO:0007669"/>
    <property type="project" value="TreeGrafter"/>
</dbReference>
<dbReference type="InterPro" id="IPR028082">
    <property type="entry name" value="Peripla_BP_I"/>
</dbReference>
<dbReference type="Proteomes" id="UP000002318">
    <property type="component" value="Chromosome"/>
</dbReference>
<protein>
    <submittedName>
        <fullName evidence="5">ATP-binding region ATPase domain protein</fullName>
    </submittedName>
</protein>
<dbReference type="InterPro" id="IPR003594">
    <property type="entry name" value="HATPase_dom"/>
</dbReference>
<proteinExistence type="predicted"/>
<dbReference type="HOGENOM" id="CLU_357486_0_0_12"/>
<dbReference type="Gene3D" id="3.40.50.2300">
    <property type="match status" value="2"/>
</dbReference>
<evidence type="ECO:0000256" key="1">
    <source>
        <dbReference type="ARBA" id="ARBA00023015"/>
    </source>
</evidence>
<keyword evidence="1" id="KW-0805">Transcription regulation</keyword>
<dbReference type="PANTHER" id="PTHR30146">
    <property type="entry name" value="LACI-RELATED TRANSCRIPTIONAL REPRESSOR"/>
    <property type="match status" value="1"/>
</dbReference>
<dbReference type="KEGG" id="ssm:Spirs_1217"/>
<dbReference type="SUPFAM" id="SSF53822">
    <property type="entry name" value="Periplasmic binding protein-like I"/>
    <property type="match status" value="1"/>
</dbReference>
<sequence>MNKNIGVFTAELNDAYQSAVWKGIVSQAQTRELGLVCFLGSRVKSPIATEQCSNIAYSLADKENIDGLIIISSAISTYLDFQAVTELFRIRSDLPQVSVGLGIPGIPSIIVDGRIGMVSVIRHLIEVHAKRSFALISGPSGHLEADARKKAFFDTLADYDITFDRRLMVEGSFEQRSGSRGVRALLAEGIPFDALVCLNDKMALGALDELSRHGISVPDDVALVGFDGIEEALFCQPPLTTVRQPLFELGAAAVEEVCALIQGGKGQNRYLNSSVRVGESCGCRHSWIPEAAAMDSFSKDLDEPDRDTMALLRSLIFEENAPAFLEFLEREATSDTYSGRDLRRLHTLLYAVQEELLSDDESGDRSILRRRLRLISTGLSRLAELTTRILSSRRLKEMERNFLARSIGAALAEAFEMDSIVKTLSKGLVSLGFSEAYLVIFLDSRDGKELSRVFPLPLEGDDPTAKGYVFKTTSLLPDQIDFDWKRKQWVLKPLVYQHEPLGYILLPVAVDDPALYDLLSKQISSTVKGARLLEQVRTHEKSLEEEVSRRTAELTKTNECLQTEVDKRIRLEQEVIDISNNTMNRIGQDLHDDLCQHLAGISMITEALKNSLDPGSHPYEVCTQINDLISNSVDRAKGIARGLVPVGLKENGFIAAVDTLLAALGKGNTIDMRLERSPDFFLKNDDRALQLYRIVQEALSNSIKHANCSHIVVKLHTQQKGNGRLIEIIDDGTGFSDKGEGDGMGLKIMRYRAEKAQVHLLIRNMEPGTTISCLIPQG</sequence>
<dbReference type="EMBL" id="CP002116">
    <property type="protein sequence ID" value="ADK80344.1"/>
    <property type="molecule type" value="Genomic_DNA"/>
</dbReference>
<evidence type="ECO:0000256" key="2">
    <source>
        <dbReference type="ARBA" id="ARBA00023125"/>
    </source>
</evidence>
<keyword evidence="2" id="KW-0238">DNA-binding</keyword>
<dbReference type="RefSeq" id="WP_013253808.1">
    <property type="nucleotide sequence ID" value="NC_014364.1"/>
</dbReference>
<dbReference type="PANTHER" id="PTHR30146:SF24">
    <property type="entry name" value="XYLOSE OPERON REGULATORY PROTEIN"/>
    <property type="match status" value="1"/>
</dbReference>
<dbReference type="GO" id="GO:0016020">
    <property type="term" value="C:membrane"/>
    <property type="evidence" value="ECO:0007669"/>
    <property type="project" value="InterPro"/>
</dbReference>
<gene>
    <name evidence="5" type="ordered locus">Spirs_1217</name>
</gene>
<dbReference type="GO" id="GO:0005524">
    <property type="term" value="F:ATP binding"/>
    <property type="evidence" value="ECO:0007669"/>
    <property type="project" value="UniProtKB-KW"/>
</dbReference>
<dbReference type="Pfam" id="PF07730">
    <property type="entry name" value="HisKA_3"/>
    <property type="match status" value="1"/>
</dbReference>
<dbReference type="CDD" id="cd06267">
    <property type="entry name" value="PBP1_LacI_sugar_binding-like"/>
    <property type="match status" value="1"/>
</dbReference>
<evidence type="ECO:0000313" key="5">
    <source>
        <dbReference type="EMBL" id="ADK80344.1"/>
    </source>
</evidence>
<keyword evidence="5" id="KW-0547">Nucleotide-binding</keyword>
<dbReference type="GO" id="GO:0046983">
    <property type="term" value="F:protein dimerization activity"/>
    <property type="evidence" value="ECO:0007669"/>
    <property type="project" value="InterPro"/>
</dbReference>
<dbReference type="OrthoDB" id="6231at2"/>
<dbReference type="eggNOG" id="COG1609">
    <property type="taxonomic scope" value="Bacteria"/>
</dbReference>
<dbReference type="eggNOG" id="COG4585">
    <property type="taxonomic scope" value="Bacteria"/>
</dbReference>
<dbReference type="SUPFAM" id="SSF55874">
    <property type="entry name" value="ATPase domain of HSP90 chaperone/DNA topoisomerase II/histidine kinase"/>
    <property type="match status" value="1"/>
</dbReference>
<dbReference type="GO" id="GO:0000155">
    <property type="term" value="F:phosphorelay sensor kinase activity"/>
    <property type="evidence" value="ECO:0007669"/>
    <property type="project" value="InterPro"/>
</dbReference>
<dbReference type="InterPro" id="IPR036890">
    <property type="entry name" value="HATPase_C_sf"/>
</dbReference>
<dbReference type="Pfam" id="PF02518">
    <property type="entry name" value="HATPase_c"/>
    <property type="match status" value="1"/>
</dbReference>